<keyword evidence="5 7" id="KW-1133">Transmembrane helix</keyword>
<feature type="domain" description="ABC3 transporter permease C-terminal" evidence="8">
    <location>
        <begin position="263"/>
        <end position="384"/>
    </location>
</feature>
<evidence type="ECO:0000313" key="9">
    <source>
        <dbReference type="EMBL" id="TGK01325.1"/>
    </source>
</evidence>
<proteinExistence type="inferred from homology"/>
<dbReference type="AlphaFoldDB" id="A0A5F1ZUT7"/>
<dbReference type="PANTHER" id="PTHR30489">
    <property type="entry name" value="LIPOPROTEIN-RELEASING SYSTEM TRANSMEMBRANE PROTEIN LOLE"/>
    <property type="match status" value="1"/>
</dbReference>
<comment type="subcellular location">
    <subcellularLocation>
        <location evidence="1">Cell membrane</location>
        <topology evidence="1">Multi-pass membrane protein</topology>
    </subcellularLocation>
</comment>
<evidence type="ECO:0000256" key="7">
    <source>
        <dbReference type="SAM" id="Phobius"/>
    </source>
</evidence>
<comment type="caution">
    <text evidence="9">The sequence shown here is derived from an EMBL/GenBank/DDBJ whole genome shotgun (WGS) entry which is preliminary data.</text>
</comment>
<reference evidence="11 12" key="2">
    <citation type="journal article" date="2019" name="PLoS Negl. Trop. Dis.">
        <title>Revisiting the worldwide diversity of Leptospira species in the environment.</title>
        <authorList>
            <person name="Vincent A.T."/>
            <person name="Schiettekatte O."/>
            <person name="Bourhy P."/>
            <person name="Veyrier F.J."/>
            <person name="Picardeau M."/>
        </authorList>
    </citation>
    <scope>NUCLEOTIDE SEQUENCE [LARGE SCALE GENOMIC DNA]</scope>
    <source>
        <strain evidence="11">201702690</strain>
        <strain evidence="9 12">SSW18</strain>
    </source>
</reference>
<reference evidence="10" key="1">
    <citation type="submission" date="2018-10" db="EMBL/GenBank/DDBJ databases">
        <authorList>
            <person name="Vincent A.T."/>
            <person name="Schiettekatte O."/>
            <person name="Bourhy P."/>
            <person name="Veyrier F.J."/>
            <person name="Picardeau M."/>
        </authorList>
    </citation>
    <scope>NUCLEOTIDE SEQUENCE</scope>
    <source>
        <strain evidence="10">201702690</strain>
    </source>
</reference>
<feature type="transmembrane region" description="Helical" evidence="7">
    <location>
        <begin position="740"/>
        <end position="764"/>
    </location>
</feature>
<dbReference type="OrthoDB" id="5137249at2"/>
<protein>
    <submittedName>
        <fullName evidence="9">ABC transporter permease</fullName>
    </submittedName>
</protein>
<evidence type="ECO:0000259" key="8">
    <source>
        <dbReference type="Pfam" id="PF02687"/>
    </source>
</evidence>
<evidence type="ECO:0000256" key="3">
    <source>
        <dbReference type="ARBA" id="ARBA00022475"/>
    </source>
</evidence>
<dbReference type="Proteomes" id="UP000297946">
    <property type="component" value="Unassembled WGS sequence"/>
</dbReference>
<keyword evidence="3" id="KW-1003">Cell membrane</keyword>
<evidence type="ECO:0000256" key="6">
    <source>
        <dbReference type="ARBA" id="ARBA00023136"/>
    </source>
</evidence>
<keyword evidence="11" id="KW-1185">Reference proteome</keyword>
<feature type="transmembrane region" description="Helical" evidence="7">
    <location>
        <begin position="653"/>
        <end position="675"/>
    </location>
</feature>
<feature type="transmembrane region" description="Helical" evidence="7">
    <location>
        <begin position="312"/>
        <end position="332"/>
    </location>
</feature>
<feature type="domain" description="ABC3 transporter permease C-terminal" evidence="8">
    <location>
        <begin position="654"/>
        <end position="769"/>
    </location>
</feature>
<dbReference type="InterPro" id="IPR051447">
    <property type="entry name" value="Lipoprotein-release_system"/>
</dbReference>
<dbReference type="Pfam" id="PF02687">
    <property type="entry name" value="FtsX"/>
    <property type="match status" value="2"/>
</dbReference>
<feature type="transmembrane region" description="Helical" evidence="7">
    <location>
        <begin position="262"/>
        <end position="280"/>
    </location>
</feature>
<dbReference type="EMBL" id="RQGC01000004">
    <property type="protein sequence ID" value="TGL42223.1"/>
    <property type="molecule type" value="Genomic_DNA"/>
</dbReference>
<comment type="similarity">
    <text evidence="2">Belongs to the ABC-4 integral membrane protein family. LolC/E subfamily.</text>
</comment>
<dbReference type="PANTHER" id="PTHR30489:SF0">
    <property type="entry name" value="LIPOPROTEIN-RELEASING SYSTEM TRANSMEMBRANE PROTEIN LOLE"/>
    <property type="match status" value="1"/>
</dbReference>
<dbReference type="RefSeq" id="WP_135645034.1">
    <property type="nucleotide sequence ID" value="NZ_RQER01000006.1"/>
</dbReference>
<dbReference type="GO" id="GO:0098797">
    <property type="term" value="C:plasma membrane protein complex"/>
    <property type="evidence" value="ECO:0007669"/>
    <property type="project" value="TreeGrafter"/>
</dbReference>
<evidence type="ECO:0000313" key="10">
    <source>
        <dbReference type="EMBL" id="TGL42223.1"/>
    </source>
</evidence>
<evidence type="ECO:0000313" key="11">
    <source>
        <dbReference type="Proteomes" id="UP000297273"/>
    </source>
</evidence>
<feature type="transmembrane region" description="Helical" evidence="7">
    <location>
        <begin position="427"/>
        <end position="445"/>
    </location>
</feature>
<dbReference type="Proteomes" id="UP000297273">
    <property type="component" value="Unassembled WGS sequence"/>
</dbReference>
<keyword evidence="4 7" id="KW-0812">Transmembrane</keyword>
<name>A0A5F1ZUT7_9LEPT</name>
<feature type="transmembrane region" description="Helical" evidence="7">
    <location>
        <begin position="356"/>
        <end position="376"/>
    </location>
</feature>
<dbReference type="InterPro" id="IPR003838">
    <property type="entry name" value="ABC3_permease_C"/>
</dbReference>
<organism evidence="9 12">
    <name type="scientific">Leptospira langatensis</name>
    <dbReference type="NCBI Taxonomy" id="2484983"/>
    <lineage>
        <taxon>Bacteria</taxon>
        <taxon>Pseudomonadati</taxon>
        <taxon>Spirochaetota</taxon>
        <taxon>Spirochaetia</taxon>
        <taxon>Leptospirales</taxon>
        <taxon>Leptospiraceae</taxon>
        <taxon>Leptospira</taxon>
    </lineage>
</organism>
<dbReference type="GO" id="GO:0044874">
    <property type="term" value="P:lipoprotein localization to outer membrane"/>
    <property type="evidence" value="ECO:0007669"/>
    <property type="project" value="TreeGrafter"/>
</dbReference>
<feature type="transmembrane region" description="Helical" evidence="7">
    <location>
        <begin position="20"/>
        <end position="41"/>
    </location>
</feature>
<accession>A0A5F1ZUT7</accession>
<feature type="transmembrane region" description="Helical" evidence="7">
    <location>
        <begin position="695"/>
        <end position="720"/>
    </location>
</feature>
<evidence type="ECO:0000256" key="2">
    <source>
        <dbReference type="ARBA" id="ARBA00005236"/>
    </source>
</evidence>
<evidence type="ECO:0000313" key="12">
    <source>
        <dbReference type="Proteomes" id="UP000297946"/>
    </source>
</evidence>
<gene>
    <name evidence="9" type="ORF">EHO57_10340</name>
    <name evidence="10" type="ORF">EHQ53_08530</name>
</gene>
<evidence type="ECO:0000256" key="4">
    <source>
        <dbReference type="ARBA" id="ARBA00022692"/>
    </source>
</evidence>
<dbReference type="EMBL" id="RQER01000006">
    <property type="protein sequence ID" value="TGK01325.1"/>
    <property type="molecule type" value="Genomic_DNA"/>
</dbReference>
<keyword evidence="6 7" id="KW-0472">Membrane</keyword>
<evidence type="ECO:0000256" key="5">
    <source>
        <dbReference type="ARBA" id="ARBA00022989"/>
    </source>
</evidence>
<evidence type="ECO:0000256" key="1">
    <source>
        <dbReference type="ARBA" id="ARBA00004651"/>
    </source>
</evidence>
<sequence length="780" mass="87024">MVRTLDKKAIREFLAWKSQAITITLVIASGISVFIVSLSAYNSLLSSRNAFYSKYSFAQGFVSLNKAPQSEVLEISKIPGVSFAEGRIVKEVVVDFESESVPSGAKIVTLTEGLNRLAVLKGKLPSQNDETVVSEAFASANHLEPGSRISAVLEGKKKLLTVTGVALSPEFVYIFRPGSFLPDDKHYGILWMRKVSVEEIFDMSGAVNDIVFDFAPGSDKNFTLNEIDLRLSPYGGLGSYDRDKLPSHSFLRDEFKQLKTTAFFIPIIFLGVAAFLLHIVTSRTIAKQREQIATLKALGYDNKSITLHYLKIIWIVCIAGSFLGIIFGYYLGTKMVLLYGEYYKFPDLKFTFDPMLAVYSILIGMISGTLGSSLSIKKVASLQPAQAMRPPAPENFSKSSLEKYWKDLSVVYRIAIRNLTRRPGRSLLFIMGISSSVMIMVLGLFSRDMMDSILRIQFEEMQKENVSLIFQNAVSSQSVLELSKKDEILLIEGFRSVPVRLRNRNVSKELVLTGIPRDSGLRRLINEQGQEVVAPSEGILLNAVVAEKLGIKRGDTVQIEILEGQRLKTKIEIFGTINEILGQGAYMEKESVNRLLQEGDLINIAALWTDSSKEESLLKELKSYPKISGVSTRNRTLKIFYEMMSRSVLTTSLIIMIFSCIISVGVVYNTALISLSERAFELGSLRILGFTKEEVFRILVTELVIVILFSLPIGCLFGYFSGYGVLNTVETEGFKIPLFISVRTYLFAIGLVLITSAISFWILYIKVQSMDLISVLKIRE</sequence>